<comment type="caution">
    <text evidence="1">The sequence shown here is derived from an EMBL/GenBank/DDBJ whole genome shotgun (WGS) entry which is preliminary data.</text>
</comment>
<name>A0ABQ2F6A4_9DEIO</name>
<gene>
    <name evidence="1" type="ORF">GCM10008955_42340</name>
</gene>
<evidence type="ECO:0000313" key="1">
    <source>
        <dbReference type="EMBL" id="GGK44080.1"/>
    </source>
</evidence>
<keyword evidence="2" id="KW-1185">Reference proteome</keyword>
<sequence>MKGRLVDYLSTHLAPVELFESLTLSHAGAPGVQKALEQQVVLDRVGERDAQQVTQHGPGR</sequence>
<accession>A0ABQ2F6A4</accession>
<dbReference type="Proteomes" id="UP000647587">
    <property type="component" value="Unassembled WGS sequence"/>
</dbReference>
<protein>
    <submittedName>
        <fullName evidence="1">Uncharacterized protein</fullName>
    </submittedName>
</protein>
<organism evidence="1 2">
    <name type="scientific">Deinococcus malanensis</name>
    <dbReference type="NCBI Taxonomy" id="1706855"/>
    <lineage>
        <taxon>Bacteria</taxon>
        <taxon>Thermotogati</taxon>
        <taxon>Deinococcota</taxon>
        <taxon>Deinococci</taxon>
        <taxon>Deinococcales</taxon>
        <taxon>Deinococcaceae</taxon>
        <taxon>Deinococcus</taxon>
    </lineage>
</organism>
<reference evidence="2" key="1">
    <citation type="journal article" date="2019" name="Int. J. Syst. Evol. Microbiol.">
        <title>The Global Catalogue of Microorganisms (GCM) 10K type strain sequencing project: providing services to taxonomists for standard genome sequencing and annotation.</title>
        <authorList>
            <consortium name="The Broad Institute Genomics Platform"/>
            <consortium name="The Broad Institute Genome Sequencing Center for Infectious Disease"/>
            <person name="Wu L."/>
            <person name="Ma J."/>
        </authorList>
    </citation>
    <scope>NUCLEOTIDE SEQUENCE [LARGE SCALE GENOMIC DNA]</scope>
    <source>
        <strain evidence="2">JCM 30331</strain>
    </source>
</reference>
<evidence type="ECO:0000313" key="2">
    <source>
        <dbReference type="Proteomes" id="UP000647587"/>
    </source>
</evidence>
<dbReference type="EMBL" id="BMPP01000053">
    <property type="protein sequence ID" value="GGK44080.1"/>
    <property type="molecule type" value="Genomic_DNA"/>
</dbReference>
<proteinExistence type="predicted"/>